<reference evidence="1" key="1">
    <citation type="submission" date="2023-03" db="EMBL/GenBank/DDBJ databases">
        <authorList>
            <person name="Steffen K."/>
            <person name="Cardenas P."/>
        </authorList>
    </citation>
    <scope>NUCLEOTIDE SEQUENCE</scope>
</reference>
<gene>
    <name evidence="1" type="ORF">GBAR_LOCUS15111</name>
</gene>
<comment type="caution">
    <text evidence="1">The sequence shown here is derived from an EMBL/GenBank/DDBJ whole genome shotgun (WGS) entry which is preliminary data.</text>
</comment>
<proteinExistence type="predicted"/>
<dbReference type="AlphaFoldDB" id="A0AA35SA58"/>
<evidence type="ECO:0000313" key="1">
    <source>
        <dbReference type="EMBL" id="CAI8026285.1"/>
    </source>
</evidence>
<feature type="non-terminal residue" evidence="1">
    <location>
        <position position="40"/>
    </location>
</feature>
<keyword evidence="2" id="KW-1185">Reference proteome</keyword>
<evidence type="ECO:0000313" key="2">
    <source>
        <dbReference type="Proteomes" id="UP001174909"/>
    </source>
</evidence>
<accession>A0AA35SA58</accession>
<dbReference type="Proteomes" id="UP001174909">
    <property type="component" value="Unassembled WGS sequence"/>
</dbReference>
<sequence>WVVGQLRERIRSVPSNGFSQYKHDSPNWRVSSVSKKAVTF</sequence>
<name>A0AA35SA58_GEOBA</name>
<organism evidence="1 2">
    <name type="scientific">Geodia barretti</name>
    <name type="common">Barrett's horny sponge</name>
    <dbReference type="NCBI Taxonomy" id="519541"/>
    <lineage>
        <taxon>Eukaryota</taxon>
        <taxon>Metazoa</taxon>
        <taxon>Porifera</taxon>
        <taxon>Demospongiae</taxon>
        <taxon>Heteroscleromorpha</taxon>
        <taxon>Tetractinellida</taxon>
        <taxon>Astrophorina</taxon>
        <taxon>Geodiidae</taxon>
        <taxon>Geodia</taxon>
    </lineage>
</organism>
<protein>
    <submittedName>
        <fullName evidence="1">Uncharacterized protein</fullName>
    </submittedName>
</protein>
<dbReference type="EMBL" id="CASHTH010002206">
    <property type="protein sequence ID" value="CAI8026285.1"/>
    <property type="molecule type" value="Genomic_DNA"/>
</dbReference>